<evidence type="ECO:0000259" key="3">
    <source>
        <dbReference type="Pfam" id="PF13505"/>
    </source>
</evidence>
<evidence type="ECO:0000313" key="5">
    <source>
        <dbReference type="Proteomes" id="UP000659698"/>
    </source>
</evidence>
<dbReference type="Gene3D" id="2.40.160.20">
    <property type="match status" value="1"/>
</dbReference>
<name>A0ABR6VVZ2_9BACT</name>
<accession>A0ABR6VVZ2</accession>
<protein>
    <submittedName>
        <fullName evidence="4">Outer membrane beta-barrel protein</fullName>
    </submittedName>
</protein>
<dbReference type="Pfam" id="PF13505">
    <property type="entry name" value="OMP_b-brl"/>
    <property type="match status" value="1"/>
</dbReference>
<dbReference type="InterPro" id="IPR027385">
    <property type="entry name" value="Beta-barrel_OMP"/>
</dbReference>
<gene>
    <name evidence="4" type="ORF">H7U12_14990</name>
</gene>
<sequence>MKKYAKCLALLLFILNGSDLFAQEVDSSRTNRPKWYLGVGLSNSIYYLFYDQPKNPNLLLNSRFSPVDFHLRYRVNQRLHLEGGLAYGGDKFHIKSQGVLTSGEMVEEEHKSRTHVIALPLTAKLILINANKALPIYVTGSVMPAYGTTRYLNRRTGNNETTTVFDVQDEGINVFAMAGVGFNYKIWRRFSGKAELLLLRRNLTNHYGNVKRGDPWGERAVRSLAIGFNYYLGKRSR</sequence>
<comment type="caution">
    <text evidence="4">The sequence shown here is derived from an EMBL/GenBank/DDBJ whole genome shotgun (WGS) entry which is preliminary data.</text>
</comment>
<evidence type="ECO:0000313" key="4">
    <source>
        <dbReference type="EMBL" id="MBC3540998.1"/>
    </source>
</evidence>
<organism evidence="4 5">
    <name type="scientific">Rufibacter sediminis</name>
    <dbReference type="NCBI Taxonomy" id="2762756"/>
    <lineage>
        <taxon>Bacteria</taxon>
        <taxon>Pseudomonadati</taxon>
        <taxon>Bacteroidota</taxon>
        <taxon>Cytophagia</taxon>
        <taxon>Cytophagales</taxon>
        <taxon>Hymenobacteraceae</taxon>
        <taxon>Rufibacter</taxon>
    </lineage>
</organism>
<dbReference type="Proteomes" id="UP000659698">
    <property type="component" value="Unassembled WGS sequence"/>
</dbReference>
<reference evidence="4 5" key="1">
    <citation type="journal article" date="2019" name="Int. J. Syst. Evol. Microbiol.">
        <title>Rufibacter sediminis sp. nov., isolated from freshwater lake sediment.</title>
        <authorList>
            <person name="Qu J.H."/>
            <person name="Zhang L.J."/>
            <person name="Fu Y.H."/>
            <person name="Li H.F."/>
        </authorList>
    </citation>
    <scope>NUCLEOTIDE SEQUENCE [LARGE SCALE GENOMIC DNA]</scope>
    <source>
        <strain evidence="4 5">H-1</strain>
    </source>
</reference>
<feature type="signal peptide" evidence="2">
    <location>
        <begin position="1"/>
        <end position="22"/>
    </location>
</feature>
<dbReference type="InterPro" id="IPR011250">
    <property type="entry name" value="OMP/PagP_B-barrel"/>
</dbReference>
<keyword evidence="5" id="KW-1185">Reference proteome</keyword>
<dbReference type="EMBL" id="JACOAF010000034">
    <property type="protein sequence ID" value="MBC3540998.1"/>
    <property type="molecule type" value="Genomic_DNA"/>
</dbReference>
<feature type="domain" description="Outer membrane protein beta-barrel" evidence="3">
    <location>
        <begin position="29"/>
        <end position="198"/>
    </location>
</feature>
<dbReference type="RefSeq" id="WP_186639428.1">
    <property type="nucleotide sequence ID" value="NZ_JACOAF010000034.1"/>
</dbReference>
<feature type="chain" id="PRO_5045208342" evidence="2">
    <location>
        <begin position="23"/>
        <end position="237"/>
    </location>
</feature>
<evidence type="ECO:0000256" key="1">
    <source>
        <dbReference type="ARBA" id="ARBA00022729"/>
    </source>
</evidence>
<evidence type="ECO:0000256" key="2">
    <source>
        <dbReference type="SAM" id="SignalP"/>
    </source>
</evidence>
<dbReference type="SUPFAM" id="SSF56925">
    <property type="entry name" value="OMPA-like"/>
    <property type="match status" value="1"/>
</dbReference>
<keyword evidence="1 2" id="KW-0732">Signal</keyword>
<proteinExistence type="predicted"/>